<evidence type="ECO:0000313" key="5">
    <source>
        <dbReference type="Proteomes" id="UP000838100"/>
    </source>
</evidence>
<dbReference type="SUPFAM" id="SSF75217">
    <property type="entry name" value="alpha/beta knot"/>
    <property type="match status" value="1"/>
</dbReference>
<dbReference type="SMART" id="SM00967">
    <property type="entry name" value="SpoU_sub_bind"/>
    <property type="match status" value="1"/>
</dbReference>
<gene>
    <name evidence="4" type="ORF">SIN8267_00043</name>
</gene>
<dbReference type="InterPro" id="IPR013123">
    <property type="entry name" value="SpoU_subst-bd"/>
</dbReference>
<keyword evidence="5" id="KW-1185">Reference proteome</keyword>
<dbReference type="InterPro" id="IPR029028">
    <property type="entry name" value="Alpha/beta_knot_MTases"/>
</dbReference>
<name>A0ABM9AA38_9GAMM</name>
<dbReference type="Pfam" id="PF00588">
    <property type="entry name" value="SpoU_methylase"/>
    <property type="match status" value="1"/>
</dbReference>
<dbReference type="InterPro" id="IPR004441">
    <property type="entry name" value="rRNA_MeTrfase_TrmH"/>
</dbReference>
<dbReference type="PANTHER" id="PTHR46429:SF2">
    <property type="entry name" value="TRNA_RRNA METHYLTRANSFERASE"/>
    <property type="match status" value="1"/>
</dbReference>
<dbReference type="InterPro" id="IPR029026">
    <property type="entry name" value="tRNA_m1G_MTases_N"/>
</dbReference>
<dbReference type="InterPro" id="IPR029064">
    <property type="entry name" value="Ribosomal_eL30-like_sf"/>
</dbReference>
<reference evidence="4" key="1">
    <citation type="submission" date="2021-12" db="EMBL/GenBank/DDBJ databases">
        <authorList>
            <person name="Rodrigo-Torres L."/>
            <person name="Arahal R. D."/>
            <person name="Lucena T."/>
        </authorList>
    </citation>
    <scope>NUCLEOTIDE SEQUENCE</scope>
    <source>
        <strain evidence="4">CECT 8267</strain>
    </source>
</reference>
<evidence type="ECO:0000256" key="2">
    <source>
        <dbReference type="ARBA" id="ARBA00022679"/>
    </source>
</evidence>
<evidence type="ECO:0000313" key="4">
    <source>
        <dbReference type="EMBL" id="CAH0989966.1"/>
    </source>
</evidence>
<dbReference type="PANTHER" id="PTHR46429">
    <property type="entry name" value="23S RRNA (GUANOSINE-2'-O-)-METHYLTRANSFERASE RLMB"/>
    <property type="match status" value="1"/>
</dbReference>
<dbReference type="Gene3D" id="3.40.1280.10">
    <property type="match status" value="1"/>
</dbReference>
<evidence type="ECO:0000259" key="3">
    <source>
        <dbReference type="SMART" id="SM00967"/>
    </source>
</evidence>
<feature type="domain" description="RNA 2-O ribose methyltransferase substrate binding" evidence="3">
    <location>
        <begin position="25"/>
        <end position="103"/>
    </location>
</feature>
<keyword evidence="1 4" id="KW-0489">Methyltransferase</keyword>
<evidence type="ECO:0000256" key="1">
    <source>
        <dbReference type="ARBA" id="ARBA00022603"/>
    </source>
</evidence>
<comment type="caution">
    <text evidence="4">The sequence shown here is derived from an EMBL/GenBank/DDBJ whole genome shotgun (WGS) entry which is preliminary data.</text>
</comment>
<dbReference type="Gene3D" id="3.30.1330.30">
    <property type="match status" value="1"/>
</dbReference>
<dbReference type="EC" id="2.1.1.-" evidence="4"/>
<keyword evidence="2 4" id="KW-0808">Transferase</keyword>
<protein>
    <submittedName>
        <fullName evidence="4">tRNA/rRNA methyltransferase</fullName>
        <ecNumber evidence="4">2.1.1.-</ecNumber>
    </submittedName>
</protein>
<dbReference type="CDD" id="cd18095">
    <property type="entry name" value="SpoU-like_rRNA-MTase"/>
    <property type="match status" value="1"/>
</dbReference>
<dbReference type="Pfam" id="PF08032">
    <property type="entry name" value="SpoU_sub_bind"/>
    <property type="match status" value="1"/>
</dbReference>
<accession>A0ABM9AA38</accession>
<sequence length="259" mass="27812">MSKKHYQGDSASYLAKKALFASTITVYGRNPVFEALADNTMNIIKLHLADSNKPSKAVAEMIALAEQRGIEIAYHDRKQLSRISKNSKQDQGVALDLHCPLYQSAKLLLEAPLPPRILAVDGVTNPQNLGMIIRSACAGRIDALLVPTSKGNTALSSLVIKASAGTLFKMPMYYCDDLAETLTAMKQRGADICTLSSYAKNTLFDYKAEDSAVYVLGNETDGVSKAVEAVATTGLRIPMSRGVESLNVAVTGALIAFLP</sequence>
<dbReference type="SUPFAM" id="SSF55315">
    <property type="entry name" value="L30e-like"/>
    <property type="match status" value="1"/>
</dbReference>
<dbReference type="RefSeq" id="WP_237442669.1">
    <property type="nucleotide sequence ID" value="NZ_CAKLPX010000001.1"/>
</dbReference>
<dbReference type="GO" id="GO:0032259">
    <property type="term" value="P:methylation"/>
    <property type="evidence" value="ECO:0007669"/>
    <property type="project" value="UniProtKB-KW"/>
</dbReference>
<proteinExistence type="predicted"/>
<organism evidence="4 5">
    <name type="scientific">Sinobacterium norvegicum</name>
    <dbReference type="NCBI Taxonomy" id="1641715"/>
    <lineage>
        <taxon>Bacteria</taxon>
        <taxon>Pseudomonadati</taxon>
        <taxon>Pseudomonadota</taxon>
        <taxon>Gammaproteobacteria</taxon>
        <taxon>Cellvibrionales</taxon>
        <taxon>Spongiibacteraceae</taxon>
        <taxon>Sinobacterium</taxon>
    </lineage>
</organism>
<dbReference type="GO" id="GO:0008168">
    <property type="term" value="F:methyltransferase activity"/>
    <property type="evidence" value="ECO:0007669"/>
    <property type="project" value="UniProtKB-KW"/>
</dbReference>
<dbReference type="EMBL" id="CAKLPX010000001">
    <property type="protein sequence ID" value="CAH0989966.1"/>
    <property type="molecule type" value="Genomic_DNA"/>
</dbReference>
<dbReference type="InterPro" id="IPR001537">
    <property type="entry name" value="SpoU_MeTrfase"/>
</dbReference>
<dbReference type="Proteomes" id="UP000838100">
    <property type="component" value="Unassembled WGS sequence"/>
</dbReference>